<sequence length="357" mass="41752">GLTLVWIDRNLDDPDVDKLLKKFHLPERMREIIYYIRAFKNTVSAVEYISSVAKEDIFLVLPPEDATDESMMFQLVSQPRVKSVYIFDPDNKMHEFKPDNKVFKFILQPKGRGVFTTQTTLVLKLKSDVDLYYTNLSVPFNVLNSDQIERSMRNLTQESVTFMWYHIMIDILLRLEHNEDAKREMMDTCRKAYSSSTVCSSKVLEFEQTYKSKDAAAWYTKDTFVYRIVNWALRTQDPDTIYKFRYYICDLHTHLVNTHPKFISTLGPEQQTLNLYRGQSMTIEEFNRCSAQALISMNTFLSTSEDSVVALRYAGDGTTDSVQSVFFELEIDPKLDTKPYAYLQENVIQESEREVLF</sequence>
<name>A0A821IGJ0_9BILA</name>
<dbReference type="Proteomes" id="UP000663873">
    <property type="component" value="Unassembled WGS sequence"/>
</dbReference>
<dbReference type="EMBL" id="CAJOBP010034949">
    <property type="protein sequence ID" value="CAF4703007.1"/>
    <property type="molecule type" value="Genomic_DNA"/>
</dbReference>
<feature type="non-terminal residue" evidence="1">
    <location>
        <position position="357"/>
    </location>
</feature>
<evidence type="ECO:0000313" key="2">
    <source>
        <dbReference type="Proteomes" id="UP000663873"/>
    </source>
</evidence>
<gene>
    <name evidence="1" type="ORF">UJA718_LOCUS36340</name>
</gene>
<dbReference type="Gene3D" id="3.90.176.10">
    <property type="entry name" value="Toxin ADP-ribosyltransferase, Chain A, domain 1"/>
    <property type="match status" value="1"/>
</dbReference>
<protein>
    <submittedName>
        <fullName evidence="1">Uncharacterized protein</fullName>
    </submittedName>
</protein>
<reference evidence="1" key="1">
    <citation type="submission" date="2021-02" db="EMBL/GenBank/DDBJ databases">
        <authorList>
            <person name="Nowell W R."/>
        </authorList>
    </citation>
    <scope>NUCLEOTIDE SEQUENCE</scope>
</reference>
<accession>A0A821IGJ0</accession>
<comment type="caution">
    <text evidence="1">The sequence shown here is derived from an EMBL/GenBank/DDBJ whole genome shotgun (WGS) entry which is preliminary data.</text>
</comment>
<dbReference type="AlphaFoldDB" id="A0A821IGJ0"/>
<proteinExistence type="predicted"/>
<keyword evidence="2" id="KW-1185">Reference proteome</keyword>
<dbReference type="PROSITE" id="PS51996">
    <property type="entry name" value="TR_MART"/>
    <property type="match status" value="1"/>
</dbReference>
<dbReference type="SUPFAM" id="SSF56399">
    <property type="entry name" value="ADP-ribosylation"/>
    <property type="match status" value="1"/>
</dbReference>
<evidence type="ECO:0000313" key="1">
    <source>
        <dbReference type="EMBL" id="CAF4703007.1"/>
    </source>
</evidence>
<organism evidence="1 2">
    <name type="scientific">Rotaria socialis</name>
    <dbReference type="NCBI Taxonomy" id="392032"/>
    <lineage>
        <taxon>Eukaryota</taxon>
        <taxon>Metazoa</taxon>
        <taxon>Spiralia</taxon>
        <taxon>Gnathifera</taxon>
        <taxon>Rotifera</taxon>
        <taxon>Eurotatoria</taxon>
        <taxon>Bdelloidea</taxon>
        <taxon>Philodinida</taxon>
        <taxon>Philodinidae</taxon>
        <taxon>Rotaria</taxon>
    </lineage>
</organism>
<feature type="non-terminal residue" evidence="1">
    <location>
        <position position="1"/>
    </location>
</feature>